<evidence type="ECO:0000313" key="1">
    <source>
        <dbReference type="EMBL" id="PXX22787.1"/>
    </source>
</evidence>
<reference evidence="1 2" key="1">
    <citation type="submission" date="2018-05" db="EMBL/GenBank/DDBJ databases">
        <title>Genomic Encyclopedia of Type Strains, Phase I: the one thousand microbial genomes (KMG-I) project.</title>
        <authorList>
            <person name="Kyrpides N."/>
        </authorList>
    </citation>
    <scope>NUCLEOTIDE SEQUENCE [LARGE SCALE GENOMIC DNA]</scope>
    <source>
        <strain evidence="1 2">DSM 15611</strain>
    </source>
</reference>
<organism evidence="1 2">
    <name type="scientific">Hoylesella shahii DSM 15611 = JCM 12083</name>
    <dbReference type="NCBI Taxonomy" id="1122991"/>
    <lineage>
        <taxon>Bacteria</taxon>
        <taxon>Pseudomonadati</taxon>
        <taxon>Bacteroidota</taxon>
        <taxon>Bacteroidia</taxon>
        <taxon>Bacteroidales</taxon>
        <taxon>Prevotellaceae</taxon>
        <taxon>Hoylesella</taxon>
    </lineage>
</organism>
<sequence>MVMQAQNRCYKPELVLNFRLFNKTQFHLLPHSKQEIVLTHLTFVNF</sequence>
<keyword evidence="2" id="KW-1185">Reference proteome</keyword>
<name>A0A318I5I9_9BACT</name>
<evidence type="ECO:0000313" key="2">
    <source>
        <dbReference type="Proteomes" id="UP000248314"/>
    </source>
</evidence>
<gene>
    <name evidence="1" type="ORF">EJ73_01061</name>
</gene>
<accession>A0A318I5I9</accession>
<proteinExistence type="predicted"/>
<protein>
    <submittedName>
        <fullName evidence="1">Uncharacterized protein</fullName>
    </submittedName>
</protein>
<dbReference type="EMBL" id="QJJX01000009">
    <property type="protein sequence ID" value="PXX22787.1"/>
    <property type="molecule type" value="Genomic_DNA"/>
</dbReference>
<dbReference type="Proteomes" id="UP000248314">
    <property type="component" value="Unassembled WGS sequence"/>
</dbReference>
<comment type="caution">
    <text evidence="1">The sequence shown here is derived from an EMBL/GenBank/DDBJ whole genome shotgun (WGS) entry which is preliminary data.</text>
</comment>
<dbReference type="AlphaFoldDB" id="A0A318I5I9"/>